<dbReference type="SUPFAM" id="SSF102400">
    <property type="entry name" value="DNA polymerase III chi subunit"/>
    <property type="match status" value="1"/>
</dbReference>
<proteinExistence type="predicted"/>
<dbReference type="RefSeq" id="WP_143902791.1">
    <property type="nucleotide sequence ID" value="NZ_VJOL01000030.1"/>
</dbReference>
<dbReference type="GO" id="GO:0003887">
    <property type="term" value="F:DNA-directed DNA polymerase activity"/>
    <property type="evidence" value="ECO:0007669"/>
    <property type="project" value="UniProtKB-EC"/>
</dbReference>
<dbReference type="Gene3D" id="3.40.50.10110">
    <property type="entry name" value="DNA polymerase III subunit chi"/>
    <property type="match status" value="1"/>
</dbReference>
<dbReference type="PANTHER" id="PTHR38767">
    <property type="entry name" value="DNA POLYMERASE III SUBUNIT CHI"/>
    <property type="match status" value="1"/>
</dbReference>
<keyword evidence="2" id="KW-0808">Transferase</keyword>
<dbReference type="InterPro" id="IPR007459">
    <property type="entry name" value="DNA_pol3_chi"/>
</dbReference>
<dbReference type="Proteomes" id="UP000318542">
    <property type="component" value="Unassembled WGS sequence"/>
</dbReference>
<evidence type="ECO:0000313" key="3">
    <source>
        <dbReference type="Proteomes" id="UP000318542"/>
    </source>
</evidence>
<dbReference type="GO" id="GO:0032298">
    <property type="term" value="P:positive regulation of DNA-templated DNA replication initiation"/>
    <property type="evidence" value="ECO:0007669"/>
    <property type="project" value="TreeGrafter"/>
</dbReference>
<name>A0A554WZW1_9BURK</name>
<dbReference type="EC" id="2.7.7.7" evidence="2"/>
<dbReference type="PANTHER" id="PTHR38767:SF1">
    <property type="entry name" value="DNA POLYMERASE III SUBUNIT CHI"/>
    <property type="match status" value="1"/>
</dbReference>
<feature type="compositionally biased region" description="Low complexity" evidence="1">
    <location>
        <begin position="149"/>
        <end position="163"/>
    </location>
</feature>
<evidence type="ECO:0000256" key="1">
    <source>
        <dbReference type="SAM" id="MobiDB-lite"/>
    </source>
</evidence>
<evidence type="ECO:0000313" key="2">
    <source>
        <dbReference type="EMBL" id="TSE29123.1"/>
    </source>
</evidence>
<dbReference type="GO" id="GO:0003677">
    <property type="term" value="F:DNA binding"/>
    <property type="evidence" value="ECO:0007669"/>
    <property type="project" value="InterPro"/>
</dbReference>
<feature type="region of interest" description="Disordered" evidence="1">
    <location>
        <begin position="137"/>
        <end position="163"/>
    </location>
</feature>
<sequence>MDVAFHLNVPAAWPARSAYLCRLLAKAYAAGARVWAVVAEEEVIPLEQALWTLPADDFVPHVRADAPALLLRRSPIVIAGPSAPLAGERNVLVNAQREWPSALDAAAAFARVVEIVSDDEEDKAAARQRWRRYQARGLQPVAHDRTRRTAAPAAPAAATQEAP</sequence>
<dbReference type="EMBL" id="VJOL01000030">
    <property type="protein sequence ID" value="TSE29123.1"/>
    <property type="molecule type" value="Genomic_DNA"/>
</dbReference>
<comment type="caution">
    <text evidence="2">The sequence shown here is derived from an EMBL/GenBank/DDBJ whole genome shotgun (WGS) entry which is preliminary data.</text>
</comment>
<keyword evidence="2" id="KW-0548">Nucleotidyltransferase</keyword>
<dbReference type="AlphaFoldDB" id="A0A554WZW1"/>
<organism evidence="2 3">
    <name type="scientific">Tepidimonas thermarum</name>
    <dbReference type="NCBI Taxonomy" id="335431"/>
    <lineage>
        <taxon>Bacteria</taxon>
        <taxon>Pseudomonadati</taxon>
        <taxon>Pseudomonadota</taxon>
        <taxon>Betaproteobacteria</taxon>
        <taxon>Burkholderiales</taxon>
        <taxon>Tepidimonas</taxon>
    </lineage>
</organism>
<dbReference type="Pfam" id="PF04364">
    <property type="entry name" value="DNA_pol3_chi"/>
    <property type="match status" value="1"/>
</dbReference>
<dbReference type="InterPro" id="IPR036768">
    <property type="entry name" value="PolIII_chi_sf"/>
</dbReference>
<protein>
    <submittedName>
        <fullName evidence="2">DNA polymerase III subunit chi</fullName>
        <ecNumber evidence="2">2.7.7.7</ecNumber>
    </submittedName>
</protein>
<reference evidence="2 3" key="1">
    <citation type="submission" date="2019-07" db="EMBL/GenBank/DDBJ databases">
        <title>Tepidimonas thermarum AA-1 draft genome.</title>
        <authorList>
            <person name="Da Costa M.S."/>
            <person name="Froufe H.J.C."/>
            <person name="Egas C."/>
            <person name="Albuquerque L."/>
        </authorList>
    </citation>
    <scope>NUCLEOTIDE SEQUENCE [LARGE SCALE GENOMIC DNA]</scope>
    <source>
        <strain evidence="2 3">AA-1</strain>
    </source>
</reference>
<dbReference type="GO" id="GO:0006260">
    <property type="term" value="P:DNA replication"/>
    <property type="evidence" value="ECO:0007669"/>
    <property type="project" value="InterPro"/>
</dbReference>
<accession>A0A554WZW1</accession>
<gene>
    <name evidence="2" type="primary">holC</name>
    <name evidence="2" type="ORF">Tther_01642</name>
</gene>
<dbReference type="OrthoDB" id="5297568at2"/>
<keyword evidence="3" id="KW-1185">Reference proteome</keyword>